<organism evidence="1 2">
    <name type="scientific">Granulicella aggregans</name>
    <dbReference type="NCBI Taxonomy" id="474949"/>
    <lineage>
        <taxon>Bacteria</taxon>
        <taxon>Pseudomonadati</taxon>
        <taxon>Acidobacteriota</taxon>
        <taxon>Terriglobia</taxon>
        <taxon>Terriglobales</taxon>
        <taxon>Acidobacteriaceae</taxon>
        <taxon>Granulicella</taxon>
    </lineage>
</organism>
<comment type="caution">
    <text evidence="1">The sequence shown here is derived from an EMBL/GenBank/DDBJ whole genome shotgun (WGS) entry which is preliminary data.</text>
</comment>
<keyword evidence="2" id="KW-1185">Reference proteome</keyword>
<name>A0A7W8E520_9BACT</name>
<reference evidence="1 2" key="1">
    <citation type="submission" date="2020-08" db="EMBL/GenBank/DDBJ databases">
        <title>Genomic Encyclopedia of Type Strains, Phase IV (KMG-V): Genome sequencing to study the core and pangenomes of soil and plant-associated prokaryotes.</title>
        <authorList>
            <person name="Whitman W."/>
        </authorList>
    </citation>
    <scope>NUCLEOTIDE SEQUENCE [LARGE SCALE GENOMIC DNA]</scope>
    <source>
        <strain evidence="1 2">M8UP14</strain>
    </source>
</reference>
<protein>
    <submittedName>
        <fullName evidence="1">Uncharacterized protein</fullName>
    </submittedName>
</protein>
<accession>A0A7W8E520</accession>
<gene>
    <name evidence="1" type="ORF">HDF16_003869</name>
</gene>
<dbReference type="EMBL" id="JACHIP010000005">
    <property type="protein sequence ID" value="MBB5059146.1"/>
    <property type="molecule type" value="Genomic_DNA"/>
</dbReference>
<dbReference type="RefSeq" id="WP_184220086.1">
    <property type="nucleotide sequence ID" value="NZ_JACHIP010000005.1"/>
</dbReference>
<proteinExistence type="predicted"/>
<evidence type="ECO:0000313" key="1">
    <source>
        <dbReference type="EMBL" id="MBB5059146.1"/>
    </source>
</evidence>
<evidence type="ECO:0000313" key="2">
    <source>
        <dbReference type="Proteomes" id="UP000540989"/>
    </source>
</evidence>
<sequence length="85" mass="9264">MLTVYDVQVFLSAAASVADVIKLKDHFKALSINSVGLDSNDLSYRSAGLSFSIYGNIGPFMMKRMALECTENVFPGSIVDLSERP</sequence>
<dbReference type="AlphaFoldDB" id="A0A7W8E520"/>
<dbReference type="Proteomes" id="UP000540989">
    <property type="component" value="Unassembled WGS sequence"/>
</dbReference>